<evidence type="ECO:0000256" key="1">
    <source>
        <dbReference type="SAM" id="SignalP"/>
    </source>
</evidence>
<reference evidence="2 3" key="1">
    <citation type="journal article" date="2019" name="Emerg. Microbes Infect.">
        <title>Comprehensive subspecies identification of 175 nontuberculous mycobacteria species based on 7547 genomic profiles.</title>
        <authorList>
            <person name="Matsumoto Y."/>
            <person name="Kinjo T."/>
            <person name="Motooka D."/>
            <person name="Nabeya D."/>
            <person name="Jung N."/>
            <person name="Uechi K."/>
            <person name="Horii T."/>
            <person name="Iida T."/>
            <person name="Fujita J."/>
            <person name="Nakamura S."/>
        </authorList>
    </citation>
    <scope>NUCLEOTIDE SEQUENCE [LARGE SCALE GENOMIC DNA]</scope>
    <source>
        <strain evidence="2 3">JCM 6370</strain>
    </source>
</reference>
<gene>
    <name evidence="2" type="ORF">MPUL_45510</name>
</gene>
<name>A0A7I7URE9_MYCPV</name>
<sequence>MSWQASRNRLSGVNMIRLFAVAAATAALTFVAVPIAAAQPDPKIPNGEANWCPGGQKSGQGGTRYCLGEPFPDGSFYSQTWSFGAGGPFAPGSWHRTASCSAMVNGQIQGGLPYGGVPECGGGPRVIHF</sequence>
<keyword evidence="3" id="KW-1185">Reference proteome</keyword>
<organism evidence="2 3">
    <name type="scientific">Mycolicibacterium pulveris</name>
    <name type="common">Mycobacterium pulveris</name>
    <dbReference type="NCBI Taxonomy" id="36813"/>
    <lineage>
        <taxon>Bacteria</taxon>
        <taxon>Bacillati</taxon>
        <taxon>Actinomycetota</taxon>
        <taxon>Actinomycetes</taxon>
        <taxon>Mycobacteriales</taxon>
        <taxon>Mycobacteriaceae</taxon>
        <taxon>Mycolicibacterium</taxon>
    </lineage>
</organism>
<evidence type="ECO:0008006" key="4">
    <source>
        <dbReference type="Google" id="ProtNLM"/>
    </source>
</evidence>
<protein>
    <recommendedName>
        <fullName evidence="4">Secreted protein</fullName>
    </recommendedName>
</protein>
<dbReference type="AlphaFoldDB" id="A0A7I7URE9"/>
<proteinExistence type="predicted"/>
<evidence type="ECO:0000313" key="2">
    <source>
        <dbReference type="EMBL" id="BBY83393.1"/>
    </source>
</evidence>
<feature type="signal peptide" evidence="1">
    <location>
        <begin position="1"/>
        <end position="26"/>
    </location>
</feature>
<dbReference type="Proteomes" id="UP000467252">
    <property type="component" value="Chromosome"/>
</dbReference>
<accession>A0A7I7URE9</accession>
<evidence type="ECO:0000313" key="3">
    <source>
        <dbReference type="Proteomes" id="UP000467252"/>
    </source>
</evidence>
<dbReference type="EMBL" id="AP022599">
    <property type="protein sequence ID" value="BBY83393.1"/>
    <property type="molecule type" value="Genomic_DNA"/>
</dbReference>
<keyword evidence="1" id="KW-0732">Signal</keyword>
<feature type="chain" id="PRO_5039621460" description="Secreted protein" evidence="1">
    <location>
        <begin position="27"/>
        <end position="129"/>
    </location>
</feature>